<dbReference type="Proteomes" id="UP000033121">
    <property type="component" value="Unassembled WGS sequence"/>
</dbReference>
<accession>A0A0E9N4W6</accession>
<protein>
    <recommendedName>
        <fullName evidence="1">DinB-like domain-containing protein</fullName>
    </recommendedName>
</protein>
<reference evidence="2 3" key="1">
    <citation type="submission" date="2015-04" db="EMBL/GenBank/DDBJ databases">
        <title>Whole genome shotgun sequence of Flavihumibacter petaseus NBRC 106054.</title>
        <authorList>
            <person name="Miyazawa S."/>
            <person name="Hosoyama A."/>
            <person name="Hashimoto M."/>
            <person name="Noguchi M."/>
            <person name="Tsuchikane K."/>
            <person name="Ohji S."/>
            <person name="Yamazoe A."/>
            <person name="Ichikawa N."/>
            <person name="Kimura A."/>
            <person name="Fujita N."/>
        </authorList>
    </citation>
    <scope>NUCLEOTIDE SEQUENCE [LARGE SCALE GENOMIC DNA]</scope>
    <source>
        <strain evidence="2 3">NBRC 106054</strain>
    </source>
</reference>
<dbReference type="Gene3D" id="1.20.120.450">
    <property type="entry name" value="dinb family like domain"/>
    <property type="match status" value="1"/>
</dbReference>
<dbReference type="OrthoDB" id="1495892at2"/>
<dbReference type="InterPro" id="IPR034660">
    <property type="entry name" value="DinB/YfiT-like"/>
</dbReference>
<evidence type="ECO:0000313" key="3">
    <source>
        <dbReference type="Proteomes" id="UP000033121"/>
    </source>
</evidence>
<dbReference type="InterPro" id="IPR024775">
    <property type="entry name" value="DinB-like"/>
</dbReference>
<dbReference type="Pfam" id="PF12867">
    <property type="entry name" value="DinB_2"/>
    <property type="match status" value="1"/>
</dbReference>
<gene>
    <name evidence="2" type="ORF">FPE01S_04_01020</name>
</gene>
<dbReference type="RefSeq" id="WP_052956052.1">
    <property type="nucleotide sequence ID" value="NZ_BBWV01000004.1"/>
</dbReference>
<dbReference type="EMBL" id="BBWV01000004">
    <property type="protein sequence ID" value="GAO44859.1"/>
    <property type="molecule type" value="Genomic_DNA"/>
</dbReference>
<dbReference type="STRING" id="1220578.FPE01S_04_01020"/>
<name>A0A0E9N4W6_9BACT</name>
<evidence type="ECO:0000259" key="1">
    <source>
        <dbReference type="Pfam" id="PF12867"/>
    </source>
</evidence>
<feature type="domain" description="DinB-like" evidence="1">
    <location>
        <begin position="12"/>
        <end position="163"/>
    </location>
</feature>
<evidence type="ECO:0000313" key="2">
    <source>
        <dbReference type="EMBL" id="GAO44859.1"/>
    </source>
</evidence>
<sequence length="173" mass="20265">MPALQEKLQEFNETVERWISFTGTCSRERFYFQPSQGGWSIAQVYAHLIADTIWMSQQMQTALLLPYHTAETMKPEAIQMFQANSFPDLRIENPFNDPMITPPEHQQAAADALAHLRREINDLFDAHGEDIMHGKSAHPGLGYFTAAEWLQFATMHFRHHQRQKQRIEEEFYR</sequence>
<dbReference type="AlphaFoldDB" id="A0A0E9N4W6"/>
<organism evidence="2 3">
    <name type="scientific">Flavihumibacter petaseus NBRC 106054</name>
    <dbReference type="NCBI Taxonomy" id="1220578"/>
    <lineage>
        <taxon>Bacteria</taxon>
        <taxon>Pseudomonadati</taxon>
        <taxon>Bacteroidota</taxon>
        <taxon>Chitinophagia</taxon>
        <taxon>Chitinophagales</taxon>
        <taxon>Chitinophagaceae</taxon>
        <taxon>Flavihumibacter</taxon>
    </lineage>
</organism>
<proteinExistence type="predicted"/>
<comment type="caution">
    <text evidence="2">The sequence shown here is derived from an EMBL/GenBank/DDBJ whole genome shotgun (WGS) entry which is preliminary data.</text>
</comment>
<keyword evidence="3" id="KW-1185">Reference proteome</keyword>
<dbReference type="SUPFAM" id="SSF109854">
    <property type="entry name" value="DinB/YfiT-like putative metalloenzymes"/>
    <property type="match status" value="1"/>
</dbReference>